<evidence type="ECO:0000313" key="2">
    <source>
        <dbReference type="Proteomes" id="UP000266861"/>
    </source>
</evidence>
<dbReference type="Proteomes" id="UP000266861">
    <property type="component" value="Unassembled WGS sequence"/>
</dbReference>
<comment type="caution">
    <text evidence="1">The sequence shown here is derived from an EMBL/GenBank/DDBJ whole genome shotgun (WGS) entry which is preliminary data.</text>
</comment>
<sequence length="59" mass="6727">MVNEYSFVSLALSSLMNASMNETLKNETIFQDLTHHKKEGDSVKSKIELVENLALREEL</sequence>
<proteinExistence type="predicted"/>
<dbReference type="EMBL" id="PQFF01000197">
    <property type="protein sequence ID" value="RHZ75539.1"/>
    <property type="molecule type" value="Genomic_DNA"/>
</dbReference>
<evidence type="ECO:0000313" key="1">
    <source>
        <dbReference type="EMBL" id="RHZ75539.1"/>
    </source>
</evidence>
<gene>
    <name evidence="1" type="ORF">Glove_212g188</name>
</gene>
<name>A0A397IHW0_9GLOM</name>
<dbReference type="AlphaFoldDB" id="A0A397IHW0"/>
<organism evidence="1 2">
    <name type="scientific">Diversispora epigaea</name>
    <dbReference type="NCBI Taxonomy" id="1348612"/>
    <lineage>
        <taxon>Eukaryota</taxon>
        <taxon>Fungi</taxon>
        <taxon>Fungi incertae sedis</taxon>
        <taxon>Mucoromycota</taxon>
        <taxon>Glomeromycotina</taxon>
        <taxon>Glomeromycetes</taxon>
        <taxon>Diversisporales</taxon>
        <taxon>Diversisporaceae</taxon>
        <taxon>Diversispora</taxon>
    </lineage>
</organism>
<keyword evidence="2" id="KW-1185">Reference proteome</keyword>
<reference evidence="1 2" key="1">
    <citation type="submission" date="2018-08" db="EMBL/GenBank/DDBJ databases">
        <title>Genome and evolution of the arbuscular mycorrhizal fungus Diversispora epigaea (formerly Glomus versiforme) and its bacterial endosymbionts.</title>
        <authorList>
            <person name="Sun X."/>
            <person name="Fei Z."/>
            <person name="Harrison M."/>
        </authorList>
    </citation>
    <scope>NUCLEOTIDE SEQUENCE [LARGE SCALE GENOMIC DNA]</scope>
    <source>
        <strain evidence="1 2">IT104</strain>
    </source>
</reference>
<accession>A0A397IHW0</accession>
<protein>
    <submittedName>
        <fullName evidence="1">Uncharacterized protein</fullName>
    </submittedName>
</protein>